<dbReference type="SUPFAM" id="SSF54001">
    <property type="entry name" value="Cysteine proteinases"/>
    <property type="match status" value="1"/>
</dbReference>
<keyword evidence="1" id="KW-0732">Signal</keyword>
<comment type="caution">
    <text evidence="3">The sequence shown here is derived from an EMBL/GenBank/DDBJ whole genome shotgun (WGS) entry which is preliminary data.</text>
</comment>
<gene>
    <name evidence="3" type="ORF">TAV2_LOCUS4216</name>
</gene>
<protein>
    <recommendedName>
        <fullName evidence="2">Cathepsin propeptide inhibitor domain-containing protein</fullName>
    </recommendedName>
</protein>
<dbReference type="PANTHER" id="PTHR12411">
    <property type="entry name" value="CYSTEINE PROTEASE FAMILY C1-RELATED"/>
    <property type="match status" value="1"/>
</dbReference>
<dbReference type="Gene3D" id="2.40.50.170">
    <property type="entry name" value="Cysteine proteinases. Chain C"/>
    <property type="match status" value="1"/>
</dbReference>
<name>A0AAU9RFV4_THLAR</name>
<dbReference type="EMBL" id="CAJVSB020000036">
    <property type="protein sequence ID" value="CAH2040864.1"/>
    <property type="molecule type" value="Genomic_DNA"/>
</dbReference>
<feature type="domain" description="Cathepsin propeptide inhibitor" evidence="2">
    <location>
        <begin position="39"/>
        <end position="96"/>
    </location>
</feature>
<dbReference type="InterPro" id="IPR038765">
    <property type="entry name" value="Papain-like_cys_pep_sf"/>
</dbReference>
<dbReference type="InterPro" id="IPR013201">
    <property type="entry name" value="Prot_inhib_I29"/>
</dbReference>
<proteinExistence type="predicted"/>
<sequence>MLPASELKSILATLLILGMWAFQATSRELHDEASMAEKHELWMAKYGRAYKDSAEKEERFEIFMDNVQFIESFNRAANRSYKLSINHFADLTNDEFKAFRNGHKHISSHLNPSNSMPFRYEDSAAEPSAVDWRKKGVVTAIKDQGTCKKGYIRMQRDIGAKEGLCGIAMEASYPTA</sequence>
<dbReference type="Pfam" id="PF08246">
    <property type="entry name" value="Inhibitor_I29"/>
    <property type="match status" value="1"/>
</dbReference>
<evidence type="ECO:0000313" key="3">
    <source>
        <dbReference type="EMBL" id="CAH2040864.1"/>
    </source>
</evidence>
<organism evidence="3 4">
    <name type="scientific">Thlaspi arvense</name>
    <name type="common">Field penny-cress</name>
    <dbReference type="NCBI Taxonomy" id="13288"/>
    <lineage>
        <taxon>Eukaryota</taxon>
        <taxon>Viridiplantae</taxon>
        <taxon>Streptophyta</taxon>
        <taxon>Embryophyta</taxon>
        <taxon>Tracheophyta</taxon>
        <taxon>Spermatophyta</taxon>
        <taxon>Magnoliopsida</taxon>
        <taxon>eudicotyledons</taxon>
        <taxon>Gunneridae</taxon>
        <taxon>Pentapetalae</taxon>
        <taxon>rosids</taxon>
        <taxon>malvids</taxon>
        <taxon>Brassicales</taxon>
        <taxon>Brassicaceae</taxon>
        <taxon>Thlaspideae</taxon>
        <taxon>Thlaspi</taxon>
    </lineage>
</organism>
<evidence type="ECO:0000313" key="4">
    <source>
        <dbReference type="Proteomes" id="UP000836841"/>
    </source>
</evidence>
<reference evidence="3 4" key="1">
    <citation type="submission" date="2022-03" db="EMBL/GenBank/DDBJ databases">
        <authorList>
            <person name="Nunn A."/>
            <person name="Chopra R."/>
            <person name="Nunn A."/>
            <person name="Contreras Garrido A."/>
        </authorList>
    </citation>
    <scope>NUCLEOTIDE SEQUENCE [LARGE SCALE GENOMIC DNA]</scope>
</reference>
<dbReference type="Proteomes" id="UP000836841">
    <property type="component" value="Unassembled WGS sequence"/>
</dbReference>
<dbReference type="Gene3D" id="3.90.70.10">
    <property type="entry name" value="Cysteine proteinases"/>
    <property type="match status" value="1"/>
</dbReference>
<feature type="chain" id="PRO_5043986955" description="Cathepsin propeptide inhibitor domain-containing protein" evidence="1">
    <location>
        <begin position="27"/>
        <end position="176"/>
    </location>
</feature>
<evidence type="ECO:0000256" key="1">
    <source>
        <dbReference type="SAM" id="SignalP"/>
    </source>
</evidence>
<dbReference type="SMART" id="SM00848">
    <property type="entry name" value="Inhibitor_I29"/>
    <property type="match status" value="1"/>
</dbReference>
<keyword evidence="4" id="KW-1185">Reference proteome</keyword>
<feature type="signal peptide" evidence="1">
    <location>
        <begin position="1"/>
        <end position="26"/>
    </location>
</feature>
<evidence type="ECO:0000259" key="2">
    <source>
        <dbReference type="SMART" id="SM00848"/>
    </source>
</evidence>
<dbReference type="InterPro" id="IPR013128">
    <property type="entry name" value="Peptidase_C1A"/>
</dbReference>
<accession>A0AAU9RFV4</accession>
<dbReference type="GO" id="GO:0008234">
    <property type="term" value="F:cysteine-type peptidase activity"/>
    <property type="evidence" value="ECO:0007669"/>
    <property type="project" value="InterPro"/>
</dbReference>
<dbReference type="AlphaFoldDB" id="A0AAU9RFV4"/>